<keyword evidence="1" id="KW-0812">Transmembrane</keyword>
<dbReference type="AlphaFoldDB" id="A0A6P1T4S8"/>
<name>A0A6P1T4S8_9RHOB</name>
<proteinExistence type="predicted"/>
<sequence>MTGAALLSLLLVLGLACAVFALVIRRAETAAPDPSDIQIRTGLGHMVTGILAWTALVALLVVAVFATGLILPAIAVAALLALARVEFGTRLATVYRSQTALSVTALLIAIVEWLALTSRMQVEPT</sequence>
<organism evidence="2 3">
    <name type="scientific">Algicella marina</name>
    <dbReference type="NCBI Taxonomy" id="2683284"/>
    <lineage>
        <taxon>Bacteria</taxon>
        <taxon>Pseudomonadati</taxon>
        <taxon>Pseudomonadota</taxon>
        <taxon>Alphaproteobacteria</taxon>
        <taxon>Rhodobacterales</taxon>
        <taxon>Paracoccaceae</taxon>
        <taxon>Algicella</taxon>
    </lineage>
</organism>
<evidence type="ECO:0000256" key="1">
    <source>
        <dbReference type="SAM" id="Phobius"/>
    </source>
</evidence>
<keyword evidence="1" id="KW-1133">Transmembrane helix</keyword>
<feature type="transmembrane region" description="Helical" evidence="1">
    <location>
        <begin position="95"/>
        <end position="116"/>
    </location>
</feature>
<protein>
    <submittedName>
        <fullName evidence="2">Uncharacterized protein</fullName>
    </submittedName>
</protein>
<dbReference type="EMBL" id="CP046620">
    <property type="protein sequence ID" value="QHQ35552.1"/>
    <property type="molecule type" value="Genomic_DNA"/>
</dbReference>
<accession>A0A6P1T4S8</accession>
<evidence type="ECO:0000313" key="2">
    <source>
        <dbReference type="EMBL" id="QHQ35552.1"/>
    </source>
</evidence>
<gene>
    <name evidence="2" type="ORF">GO499_10350</name>
</gene>
<reference evidence="2 3" key="1">
    <citation type="submission" date="2019-12" db="EMBL/GenBank/DDBJ databases">
        <title>Complete genome sequence of Algicella marina strain 9Alg 56(T) isolated from the red alga Tichocarpus crinitus.</title>
        <authorList>
            <person name="Kim S.-G."/>
            <person name="Nedashkovskaya O.I."/>
        </authorList>
    </citation>
    <scope>NUCLEOTIDE SEQUENCE [LARGE SCALE GENOMIC DNA]</scope>
    <source>
        <strain evidence="2 3">9Alg 56</strain>
    </source>
</reference>
<dbReference type="Proteomes" id="UP000464495">
    <property type="component" value="Chromosome"/>
</dbReference>
<keyword evidence="1" id="KW-0472">Membrane</keyword>
<keyword evidence="3" id="KW-1185">Reference proteome</keyword>
<dbReference type="RefSeq" id="WP_161862112.1">
    <property type="nucleotide sequence ID" value="NZ_CP046620.1"/>
</dbReference>
<feature type="transmembrane region" description="Helical" evidence="1">
    <location>
        <begin position="50"/>
        <end position="83"/>
    </location>
</feature>
<evidence type="ECO:0000313" key="3">
    <source>
        <dbReference type="Proteomes" id="UP000464495"/>
    </source>
</evidence>
<dbReference type="KEGG" id="amaq:GO499_10350"/>